<dbReference type="SMART" id="SM00925">
    <property type="entry name" value="MltA"/>
    <property type="match status" value="1"/>
</dbReference>
<dbReference type="GO" id="GO:0008933">
    <property type="term" value="F:peptidoglycan lytic transglycosylase activity"/>
    <property type="evidence" value="ECO:0007669"/>
    <property type="project" value="TreeGrafter"/>
</dbReference>
<dbReference type="PANTHER" id="PTHR30124">
    <property type="entry name" value="MEMBRANE-BOUND LYTIC MUREIN TRANSGLYCOSYLASE A"/>
    <property type="match status" value="1"/>
</dbReference>
<evidence type="ECO:0000256" key="6">
    <source>
        <dbReference type="SAM" id="SignalP"/>
    </source>
</evidence>
<reference evidence="9" key="1">
    <citation type="submission" date="2017-09" db="EMBL/GenBank/DDBJ databases">
        <authorList>
            <person name="Varghese N."/>
            <person name="Submissions S."/>
        </authorList>
    </citation>
    <scope>NUCLEOTIDE SEQUENCE [LARGE SCALE GENOMIC DNA]</scope>
    <source>
        <strain evidence="9">C7</strain>
    </source>
</reference>
<evidence type="ECO:0000256" key="5">
    <source>
        <dbReference type="ARBA" id="ARBA00030918"/>
    </source>
</evidence>
<keyword evidence="4" id="KW-0961">Cell wall biogenesis/degradation</keyword>
<keyword evidence="6" id="KW-0732">Signal</keyword>
<dbReference type="EC" id="4.2.2.n1" evidence="2"/>
<dbReference type="InterPro" id="IPR026044">
    <property type="entry name" value="MltA"/>
</dbReference>
<evidence type="ECO:0000256" key="4">
    <source>
        <dbReference type="ARBA" id="ARBA00023316"/>
    </source>
</evidence>
<dbReference type="Pfam" id="PF03562">
    <property type="entry name" value="MltA"/>
    <property type="match status" value="1"/>
</dbReference>
<dbReference type="PANTHER" id="PTHR30124:SF0">
    <property type="entry name" value="MEMBRANE-BOUND LYTIC MUREIN TRANSGLYCOSYLASE A"/>
    <property type="match status" value="1"/>
</dbReference>
<dbReference type="GO" id="GO:0004553">
    <property type="term" value="F:hydrolase activity, hydrolyzing O-glycosyl compounds"/>
    <property type="evidence" value="ECO:0007669"/>
    <property type="project" value="InterPro"/>
</dbReference>
<comment type="catalytic activity">
    <reaction evidence="1">
        <text>Exolytic cleavage of the (1-&gt;4)-beta-glycosidic linkage between N-acetylmuramic acid (MurNAc) and N-acetylglucosamine (GlcNAc) residues in peptidoglycan, from either the reducing or the non-reducing ends of the peptidoglycan chains, with concomitant formation of a 1,6-anhydrobond in the MurNAc residue.</text>
        <dbReference type="EC" id="4.2.2.n1"/>
    </reaction>
</comment>
<keyword evidence="3" id="KW-0456">Lyase</keyword>
<organism evidence="8 9">
    <name type="scientific">Pontivivens marinum</name>
    <dbReference type="NCBI Taxonomy" id="1690039"/>
    <lineage>
        <taxon>Bacteria</taxon>
        <taxon>Pseudomonadati</taxon>
        <taxon>Pseudomonadota</taxon>
        <taxon>Alphaproteobacteria</taxon>
        <taxon>Rhodobacterales</taxon>
        <taxon>Paracoccaceae</taxon>
        <taxon>Pontivivens</taxon>
    </lineage>
</organism>
<evidence type="ECO:0000313" key="9">
    <source>
        <dbReference type="Proteomes" id="UP000220034"/>
    </source>
</evidence>
<sequence>MAYRKIFGALALCALGLMPAHAQTMRPLSYAELDGWYEDDHDAALAVFLRSCDRSSTGDLVPDDHWESLCRAGEAAFDSRTFFEAAFQPILIEDGGDPLFTGYYEPELQASTVRTDRFRYPLYRRPREVANSRSPWLTREQIEAGALTGRGLEIAWLDDPVDAFFLHVQGSGRLLLQDGSILRLGFGGRNNHPYRSVGRYMAREGLLPVHRVSAGGIKAWVRENGSIGRAVLNQNPSYIFFREVTGLSRGEGPEGAMGVPVTQMRSVAVDNDYVPLGLPVWLETETDAGALKQLMIAQDVGAAVTGAQRADIFFGSGADAFALAGRQRGEGRMVVLMPRATLDGG</sequence>
<feature type="domain" description="Lytic transglycosylase MltA" evidence="7">
    <location>
        <begin position="107"/>
        <end position="242"/>
    </location>
</feature>
<proteinExistence type="predicted"/>
<dbReference type="CDD" id="cd14668">
    <property type="entry name" value="mlta_B"/>
    <property type="match status" value="1"/>
</dbReference>
<dbReference type="RefSeq" id="WP_245851398.1">
    <property type="nucleotide sequence ID" value="NZ_OCTN01000001.1"/>
</dbReference>
<dbReference type="AlphaFoldDB" id="A0A2C9CPH8"/>
<dbReference type="Gene3D" id="2.40.240.50">
    <property type="entry name" value="Barwin-like endoglucanases"/>
    <property type="match status" value="1"/>
</dbReference>
<dbReference type="EMBL" id="OCTN01000001">
    <property type="protein sequence ID" value="SOH93276.1"/>
    <property type="molecule type" value="Genomic_DNA"/>
</dbReference>
<evidence type="ECO:0000256" key="2">
    <source>
        <dbReference type="ARBA" id="ARBA00012587"/>
    </source>
</evidence>
<feature type="signal peptide" evidence="6">
    <location>
        <begin position="1"/>
        <end position="22"/>
    </location>
</feature>
<dbReference type="PIRSF" id="PIRSF019422">
    <property type="entry name" value="MltA"/>
    <property type="match status" value="1"/>
</dbReference>
<dbReference type="InterPro" id="IPR036908">
    <property type="entry name" value="RlpA-like_sf"/>
</dbReference>
<accession>A0A2C9CPH8</accession>
<dbReference type="InterPro" id="IPR010611">
    <property type="entry name" value="3D_dom"/>
</dbReference>
<dbReference type="Proteomes" id="UP000220034">
    <property type="component" value="Unassembled WGS sequence"/>
</dbReference>
<dbReference type="Pfam" id="PF06725">
    <property type="entry name" value="3D"/>
    <property type="match status" value="1"/>
</dbReference>
<name>A0A2C9CPH8_9RHOB</name>
<dbReference type="GO" id="GO:0009253">
    <property type="term" value="P:peptidoglycan catabolic process"/>
    <property type="evidence" value="ECO:0007669"/>
    <property type="project" value="TreeGrafter"/>
</dbReference>
<evidence type="ECO:0000313" key="8">
    <source>
        <dbReference type="EMBL" id="SOH93276.1"/>
    </source>
</evidence>
<dbReference type="InterPro" id="IPR005300">
    <property type="entry name" value="MltA_B"/>
</dbReference>
<dbReference type="SUPFAM" id="SSF50685">
    <property type="entry name" value="Barwin-like endoglucanases"/>
    <property type="match status" value="1"/>
</dbReference>
<evidence type="ECO:0000256" key="1">
    <source>
        <dbReference type="ARBA" id="ARBA00001420"/>
    </source>
</evidence>
<dbReference type="GO" id="GO:0071555">
    <property type="term" value="P:cell wall organization"/>
    <property type="evidence" value="ECO:0007669"/>
    <property type="project" value="UniProtKB-KW"/>
</dbReference>
<dbReference type="GO" id="GO:0009254">
    <property type="term" value="P:peptidoglycan turnover"/>
    <property type="evidence" value="ECO:0007669"/>
    <property type="project" value="InterPro"/>
</dbReference>
<evidence type="ECO:0000256" key="3">
    <source>
        <dbReference type="ARBA" id="ARBA00023239"/>
    </source>
</evidence>
<dbReference type="GO" id="GO:0019867">
    <property type="term" value="C:outer membrane"/>
    <property type="evidence" value="ECO:0007669"/>
    <property type="project" value="InterPro"/>
</dbReference>
<protein>
    <recommendedName>
        <fullName evidence="2">peptidoglycan lytic exotransglycosylase</fullName>
        <ecNumber evidence="2">4.2.2.n1</ecNumber>
    </recommendedName>
    <alternativeName>
        <fullName evidence="5">Murein hydrolase A</fullName>
    </alternativeName>
</protein>
<feature type="chain" id="PRO_5012722540" description="peptidoglycan lytic exotransglycosylase" evidence="6">
    <location>
        <begin position="23"/>
        <end position="345"/>
    </location>
</feature>
<gene>
    <name evidence="8" type="ORF">SAMN06273572_1011132</name>
</gene>
<dbReference type="CDD" id="cd14485">
    <property type="entry name" value="mltA_like_LT_A"/>
    <property type="match status" value="1"/>
</dbReference>
<evidence type="ECO:0000259" key="7">
    <source>
        <dbReference type="SMART" id="SM00925"/>
    </source>
</evidence>
<dbReference type="Gene3D" id="2.40.40.10">
    <property type="entry name" value="RlpA-like domain"/>
    <property type="match status" value="2"/>
</dbReference>
<keyword evidence="9" id="KW-1185">Reference proteome</keyword>